<protein>
    <recommendedName>
        <fullName evidence="3">DUF1643 domain-containing protein</fullName>
    </recommendedName>
</protein>
<keyword evidence="1" id="KW-1185">Reference proteome</keyword>
<dbReference type="AlphaFoldDB" id="A0A8B6X0P9"/>
<evidence type="ECO:0000313" key="1">
    <source>
        <dbReference type="Proteomes" id="UP000675920"/>
    </source>
</evidence>
<dbReference type="OrthoDB" id="8478178at2"/>
<reference evidence="2" key="1">
    <citation type="submission" date="2025-08" db="UniProtKB">
        <authorList>
            <consortium name="RefSeq"/>
        </authorList>
    </citation>
    <scope>IDENTIFICATION</scope>
</reference>
<accession>A0A8B6X0P9</accession>
<organism evidence="1 2">
    <name type="scientific">Derxia gummosa DSM 723</name>
    <dbReference type="NCBI Taxonomy" id="1121388"/>
    <lineage>
        <taxon>Bacteria</taxon>
        <taxon>Pseudomonadati</taxon>
        <taxon>Pseudomonadota</taxon>
        <taxon>Betaproteobacteria</taxon>
        <taxon>Burkholderiales</taxon>
        <taxon>Alcaligenaceae</taxon>
        <taxon>Derxia</taxon>
    </lineage>
</organism>
<name>A0A8B6X0P9_9BURK</name>
<sequence>MHLVEGVRFRCHGLFHDWRDDRADFAKRALLEIARSDAGIDFAPDGGCDPAPDAAVVMMNPGSSAPLAGYGGIEWAGKRVPAKPDSVQYQVMRLMAATGWRHVRVVNLADVRAAKSADLYALITGGADAAALGAIFEGASVVTPEAAIGGAPVICAWGMDKRLAGLARAADAWLRARGNPLLGIAGAKADFPCWRYPKPVGNWKLAVEWLEEMKRQAAPFARG</sequence>
<evidence type="ECO:0008006" key="3">
    <source>
        <dbReference type="Google" id="ProtNLM"/>
    </source>
</evidence>
<dbReference type="RefSeq" id="WP_028309856.1">
    <property type="nucleotide sequence ID" value="NZ_AXWS01000001.1"/>
</dbReference>
<evidence type="ECO:0000313" key="2">
    <source>
        <dbReference type="RefSeq" id="WP_028309856.1"/>
    </source>
</evidence>
<proteinExistence type="predicted"/>
<dbReference type="Proteomes" id="UP000675920">
    <property type="component" value="Unplaced"/>
</dbReference>